<proteinExistence type="predicted"/>
<organism evidence="1 2">
    <name type="scientific">Bifidobacterium animalis subsp. lactis</name>
    <name type="common">Bifidobacterium lactis</name>
    <dbReference type="NCBI Taxonomy" id="302911"/>
    <lineage>
        <taxon>Bacteria</taxon>
        <taxon>Bacillati</taxon>
        <taxon>Actinomycetota</taxon>
        <taxon>Actinomycetes</taxon>
        <taxon>Bifidobacteriales</taxon>
        <taxon>Bifidobacteriaceae</taxon>
        <taxon>Bifidobacterium</taxon>
    </lineage>
</organism>
<protein>
    <submittedName>
        <fullName evidence="1">Uncharacterized protein</fullName>
    </submittedName>
</protein>
<gene>
    <name evidence="1" type="ORF">PG2011B_1581</name>
</gene>
<reference evidence="1 2" key="1">
    <citation type="journal article" date="2019" name="Appl. Environ. Microbiol.">
        <title>Dissecting the evolutionary development of the Bifidobacterium animalis species through comparative genomics analyses.</title>
        <authorList>
            <person name="Lugli G.A."/>
            <person name="Mancino W."/>
            <person name="Milani C."/>
            <person name="Duranti S."/>
            <person name="Mancabelli L."/>
            <person name="Napoli S."/>
            <person name="Mangifesta M."/>
            <person name="Viappiani A."/>
            <person name="Anzalone R."/>
            <person name="Longhi G."/>
            <person name="van Sinderen D."/>
            <person name="Ventura M."/>
            <person name="Turroni F."/>
        </authorList>
    </citation>
    <scope>NUCLEOTIDE SEQUENCE [LARGE SCALE GENOMIC DNA]</scope>
    <source>
        <strain evidence="1 2">2011B</strain>
    </source>
</reference>
<dbReference type="AlphaFoldDB" id="A0A8B3RGA4"/>
<evidence type="ECO:0000313" key="2">
    <source>
        <dbReference type="Proteomes" id="UP000293613"/>
    </source>
</evidence>
<dbReference type="Proteomes" id="UP000293613">
    <property type="component" value="Unassembled WGS sequence"/>
</dbReference>
<name>A0A8B3RGA4_BIFAN</name>
<comment type="caution">
    <text evidence="1">The sequence shown here is derived from an EMBL/GenBank/DDBJ whole genome shotgun (WGS) entry which is preliminary data.</text>
</comment>
<dbReference type="EMBL" id="RSCO01000036">
    <property type="protein sequence ID" value="RYM92496.1"/>
    <property type="molecule type" value="Genomic_DNA"/>
</dbReference>
<evidence type="ECO:0000313" key="1">
    <source>
        <dbReference type="EMBL" id="RYM92496.1"/>
    </source>
</evidence>
<accession>A0A8B3RGA4</accession>
<sequence length="44" mass="4726">MCYACNLGLKKTFSAYLPCFDEIEIASKVIGGARNRAESATPVS</sequence>